<accession>A0A1U7ZYF4</accession>
<dbReference type="KEGG" id="nnu:104597490"/>
<feature type="compositionally biased region" description="Low complexity" evidence="1">
    <location>
        <begin position="338"/>
        <end position="349"/>
    </location>
</feature>
<dbReference type="OrthoDB" id="1894403at2759"/>
<dbReference type="AlphaFoldDB" id="A0A1U7ZYF4"/>
<dbReference type="eggNOG" id="ENOG502QWKT">
    <property type="taxonomic scope" value="Eukaryota"/>
</dbReference>
<dbReference type="OMA" id="WKANERR"/>
<evidence type="ECO:0000313" key="3">
    <source>
        <dbReference type="RefSeq" id="XP_010257369.1"/>
    </source>
</evidence>
<protein>
    <submittedName>
        <fullName evidence="3">Uncharacterized protein LOC104597490</fullName>
    </submittedName>
</protein>
<dbReference type="Proteomes" id="UP000189703">
    <property type="component" value="Unplaced"/>
</dbReference>
<dbReference type="PANTHER" id="PTHR35507">
    <property type="entry name" value="OS09G0488600 PROTEIN"/>
    <property type="match status" value="1"/>
</dbReference>
<dbReference type="PANTHER" id="PTHR35507:SF1">
    <property type="entry name" value="TMF_TATA_BD DOMAIN-CONTAINING PROTEIN"/>
    <property type="match status" value="1"/>
</dbReference>
<reference evidence="3" key="1">
    <citation type="submission" date="2025-08" db="UniProtKB">
        <authorList>
            <consortium name="RefSeq"/>
        </authorList>
    </citation>
    <scope>IDENTIFICATION</scope>
</reference>
<dbReference type="RefSeq" id="XP_010257369.1">
    <property type="nucleotide sequence ID" value="XM_010259067.2"/>
</dbReference>
<dbReference type="FunCoup" id="A0A1U7ZYF4">
    <property type="interactions" value="861"/>
</dbReference>
<organism evidence="2 3">
    <name type="scientific">Nelumbo nucifera</name>
    <name type="common">Sacred lotus</name>
    <dbReference type="NCBI Taxonomy" id="4432"/>
    <lineage>
        <taxon>Eukaryota</taxon>
        <taxon>Viridiplantae</taxon>
        <taxon>Streptophyta</taxon>
        <taxon>Embryophyta</taxon>
        <taxon>Tracheophyta</taxon>
        <taxon>Spermatophyta</taxon>
        <taxon>Magnoliopsida</taxon>
        <taxon>Proteales</taxon>
        <taxon>Nelumbonaceae</taxon>
        <taxon>Nelumbo</taxon>
    </lineage>
</organism>
<dbReference type="GeneID" id="104597490"/>
<name>A0A1U7ZYF4_NELNU</name>
<sequence length="451" mass="50378">MEDDQDLDFIAPYPAPSIVSLSPFSPSVTPSPRRLSSHFSAPSPPIRSARQLCWVSLQGRLVGAEECSSAKVVGGDFSREEAVAWELFSPIHRILIVAVVAVATADMKKFRQIWKLKRSVDLRDQILSSMQQKLDDLCELLNAIKERPEIGSDMLFTNSKDFPFGEDDKLGEAVCSTCGCKACNQRNSIDKACSRDDMLKFKVSLANGAEPEERRMSDLSDWASSVTSSVDTQLNTLVIEQDIYNLQRKCEEKEGTIRELETIIYDSNVAAVKRIAELEDVIRRKSMIITKLKKDMVVLEQKVVHLTRIRRPSFSTPTPDVTQLPVMSDNILYGMDNSTSPSSSDSDSPVENQLHSPVHEDTNFVLQEDIAATRIQKSASEKILDSFPQPTEKSMNTQHVNPLNESSRNQKPNSTVTVRAMQLASGGGDVNRSRRRSQSASKDVTQQKRWV</sequence>
<feature type="compositionally biased region" description="Polar residues" evidence="1">
    <location>
        <begin position="438"/>
        <end position="451"/>
    </location>
</feature>
<feature type="region of interest" description="Disordered" evidence="1">
    <location>
        <begin position="332"/>
        <end position="355"/>
    </location>
</feature>
<feature type="compositionally biased region" description="Polar residues" evidence="1">
    <location>
        <begin position="388"/>
        <end position="417"/>
    </location>
</feature>
<proteinExistence type="predicted"/>
<feature type="region of interest" description="Disordered" evidence="1">
    <location>
        <begin position="387"/>
        <end position="451"/>
    </location>
</feature>
<gene>
    <name evidence="3" type="primary">LOC104597490</name>
</gene>
<evidence type="ECO:0000256" key="1">
    <source>
        <dbReference type="SAM" id="MobiDB-lite"/>
    </source>
</evidence>
<keyword evidence="2" id="KW-1185">Reference proteome</keyword>
<evidence type="ECO:0000313" key="2">
    <source>
        <dbReference type="Proteomes" id="UP000189703"/>
    </source>
</evidence>